<dbReference type="Proteomes" id="UP000887569">
    <property type="component" value="Unplaced"/>
</dbReference>
<keyword evidence="1" id="KW-1185">Reference proteome</keyword>
<name>A0A915B7E7_PARUN</name>
<evidence type="ECO:0000313" key="2">
    <source>
        <dbReference type="WBParaSite" id="PgR029_g116_t01"/>
    </source>
</evidence>
<organism evidence="1 2">
    <name type="scientific">Parascaris univalens</name>
    <name type="common">Nematode worm</name>
    <dbReference type="NCBI Taxonomy" id="6257"/>
    <lineage>
        <taxon>Eukaryota</taxon>
        <taxon>Metazoa</taxon>
        <taxon>Ecdysozoa</taxon>
        <taxon>Nematoda</taxon>
        <taxon>Chromadorea</taxon>
        <taxon>Rhabditida</taxon>
        <taxon>Spirurina</taxon>
        <taxon>Ascaridomorpha</taxon>
        <taxon>Ascaridoidea</taxon>
        <taxon>Ascarididae</taxon>
        <taxon>Parascaris</taxon>
    </lineage>
</organism>
<reference evidence="2" key="1">
    <citation type="submission" date="2022-11" db="UniProtKB">
        <authorList>
            <consortium name="WormBaseParasite"/>
        </authorList>
    </citation>
    <scope>IDENTIFICATION</scope>
</reference>
<dbReference type="WBParaSite" id="PgR029_g116_t01">
    <property type="protein sequence ID" value="PgR029_g116_t01"/>
    <property type="gene ID" value="PgR029_g116"/>
</dbReference>
<accession>A0A915B7E7</accession>
<protein>
    <submittedName>
        <fullName evidence="2">Uncharacterized protein</fullName>
    </submittedName>
</protein>
<proteinExistence type="predicted"/>
<evidence type="ECO:0000313" key="1">
    <source>
        <dbReference type="Proteomes" id="UP000887569"/>
    </source>
</evidence>
<dbReference type="AlphaFoldDB" id="A0A915B7E7"/>
<sequence>MAGCLRFAELWKDICPSPKHDKIRADKRQCACTSGATEYYYTGSTITDWNSYLDSTVPLIMTLTCGSRTAANFTSMCVCVSDTECYTRSAVGMSVSLAPFCGVCGSYMLVNGPDNSQLNRFGGGGLPITVAGQFTNGVLNQLPGNYPIIRSISCNGCPTQVPTTCIPA</sequence>